<dbReference type="InterPro" id="IPR000639">
    <property type="entry name" value="Epox_hydrolase-like"/>
</dbReference>
<dbReference type="Gene3D" id="3.40.50.1820">
    <property type="entry name" value="alpha/beta hydrolase"/>
    <property type="match status" value="1"/>
</dbReference>
<accession>A0AAD4KT47</accession>
<dbReference type="Pfam" id="PF00561">
    <property type="entry name" value="Abhydrolase_1"/>
    <property type="match status" value="1"/>
</dbReference>
<reference evidence="4" key="1">
    <citation type="submission" date="2021-12" db="EMBL/GenBank/DDBJ databases">
        <title>Convergent genome expansion in fungi linked to evolution of root-endophyte symbiosis.</title>
        <authorList>
            <consortium name="DOE Joint Genome Institute"/>
            <person name="Ke Y.-H."/>
            <person name="Bonito G."/>
            <person name="Liao H.-L."/>
            <person name="Looney B."/>
            <person name="Rojas-Flechas A."/>
            <person name="Nash J."/>
            <person name="Hameed K."/>
            <person name="Schadt C."/>
            <person name="Martin F."/>
            <person name="Crous P.W."/>
            <person name="Miettinen O."/>
            <person name="Magnuson J.K."/>
            <person name="Labbe J."/>
            <person name="Jacobson D."/>
            <person name="Doktycz M.J."/>
            <person name="Veneault-Fourrey C."/>
            <person name="Kuo A."/>
            <person name="Mondo S."/>
            <person name="Calhoun S."/>
            <person name="Riley R."/>
            <person name="Ohm R."/>
            <person name="LaButti K."/>
            <person name="Andreopoulos B."/>
            <person name="Pangilinan J."/>
            <person name="Nolan M."/>
            <person name="Tritt A."/>
            <person name="Clum A."/>
            <person name="Lipzen A."/>
            <person name="Daum C."/>
            <person name="Barry K."/>
            <person name="Grigoriev I.V."/>
            <person name="Vilgalys R."/>
        </authorList>
    </citation>
    <scope>NUCLEOTIDE SEQUENCE</scope>
    <source>
        <strain evidence="4">PMI_201</strain>
    </source>
</reference>
<gene>
    <name evidence="4" type="ORF">BGW36DRAFT_358244</name>
</gene>
<feature type="domain" description="AB hydrolase-1" evidence="3">
    <location>
        <begin position="82"/>
        <end position="175"/>
    </location>
</feature>
<dbReference type="GO" id="GO:0016787">
    <property type="term" value="F:hydrolase activity"/>
    <property type="evidence" value="ECO:0007669"/>
    <property type="project" value="UniProtKB-KW"/>
</dbReference>
<dbReference type="RefSeq" id="XP_046073187.1">
    <property type="nucleotide sequence ID" value="XM_046213952.1"/>
</dbReference>
<evidence type="ECO:0000313" key="4">
    <source>
        <dbReference type="EMBL" id="KAH8698723.1"/>
    </source>
</evidence>
<organism evidence="4 5">
    <name type="scientific">Talaromyces proteolyticus</name>
    <dbReference type="NCBI Taxonomy" id="1131652"/>
    <lineage>
        <taxon>Eukaryota</taxon>
        <taxon>Fungi</taxon>
        <taxon>Dikarya</taxon>
        <taxon>Ascomycota</taxon>
        <taxon>Pezizomycotina</taxon>
        <taxon>Eurotiomycetes</taxon>
        <taxon>Eurotiomycetidae</taxon>
        <taxon>Eurotiales</taxon>
        <taxon>Trichocomaceae</taxon>
        <taxon>Talaromyces</taxon>
        <taxon>Talaromyces sect. Bacilispori</taxon>
    </lineage>
</organism>
<comment type="caution">
    <text evidence="4">The sequence shown here is derived from an EMBL/GenBank/DDBJ whole genome shotgun (WGS) entry which is preliminary data.</text>
</comment>
<dbReference type="PRINTS" id="PR00412">
    <property type="entry name" value="EPOXHYDRLASE"/>
</dbReference>
<dbReference type="InterPro" id="IPR029058">
    <property type="entry name" value="AB_hydrolase_fold"/>
</dbReference>
<proteinExistence type="inferred from homology"/>
<dbReference type="EMBL" id="JAJTJA010000005">
    <property type="protein sequence ID" value="KAH8698723.1"/>
    <property type="molecule type" value="Genomic_DNA"/>
</dbReference>
<dbReference type="InterPro" id="IPR000073">
    <property type="entry name" value="AB_hydrolase_1"/>
</dbReference>
<keyword evidence="5" id="KW-1185">Reference proteome</keyword>
<protein>
    <submittedName>
        <fullName evidence="4">Alpha/beta hydrolase</fullName>
    </submittedName>
</protein>
<evidence type="ECO:0000256" key="2">
    <source>
        <dbReference type="ARBA" id="ARBA00038334"/>
    </source>
</evidence>
<evidence type="ECO:0000313" key="5">
    <source>
        <dbReference type="Proteomes" id="UP001201262"/>
    </source>
</evidence>
<dbReference type="AlphaFoldDB" id="A0AAD4KT47"/>
<sequence length="332" mass="38271">MSTPQYTEVPARAKKIIETFIPPQDLIKEKSQNYASVEPRSEDKEGDTEVLDGVTFTHHFVEVPGDYETVLFHYVEAGSGEAIVFLHGIPDSWFQWHHQMAALAKGNRCVAFDLKGYGQSEKKGGDYRHEGVAEQMYKAFEKIGLAASKFNIVAHDRGTVQADYIVAKHPEKVLRYGRGEQHLYHFHPSLAPQGDLFMDPEMMQDPKHFVVWIYTWIAERPIPRNEFVRIIQEFSYPGTVRAVPRYFNSSTFRAEWLDRRNRLLEAIMSPVLVMEGYNSKTQPREFYENCREHIPNAKSVDVVYLPGGHFWSMESPAETTEAIRQLLAMRID</sequence>
<dbReference type="GeneID" id="70244239"/>
<name>A0AAD4KT47_9EURO</name>
<evidence type="ECO:0000256" key="1">
    <source>
        <dbReference type="ARBA" id="ARBA00022801"/>
    </source>
</evidence>
<evidence type="ECO:0000259" key="3">
    <source>
        <dbReference type="Pfam" id="PF00561"/>
    </source>
</evidence>
<dbReference type="PANTHER" id="PTHR43329">
    <property type="entry name" value="EPOXIDE HYDROLASE"/>
    <property type="match status" value="1"/>
</dbReference>
<comment type="similarity">
    <text evidence="2">Belongs to the AB hydrolase superfamily. Epoxide hydrolase family.</text>
</comment>
<dbReference type="Proteomes" id="UP001201262">
    <property type="component" value="Unassembled WGS sequence"/>
</dbReference>
<keyword evidence="1 4" id="KW-0378">Hydrolase</keyword>
<dbReference type="SUPFAM" id="SSF53474">
    <property type="entry name" value="alpha/beta-Hydrolases"/>
    <property type="match status" value="1"/>
</dbReference>